<comment type="caution">
    <text evidence="2">The sequence shown here is derived from an EMBL/GenBank/DDBJ whole genome shotgun (WGS) entry which is preliminary data.</text>
</comment>
<dbReference type="RefSeq" id="WP_337889143.1">
    <property type="nucleotide sequence ID" value="NZ_JBAHVI010000001.1"/>
</dbReference>
<reference evidence="2 3" key="1">
    <citation type="submission" date="2024-02" db="EMBL/GenBank/DDBJ databases">
        <title>Whole genome sequencing and characterization of Corynebacterium isolated from the ocular surface of dry eye disease sufferers.</title>
        <authorList>
            <person name="Naqvi M."/>
        </authorList>
    </citation>
    <scope>NUCLEOTIDE SEQUENCE [LARGE SCALE GENOMIC DNA]</scope>
    <source>
        <strain evidence="2 3">PCRF</strain>
    </source>
</reference>
<evidence type="ECO:0000256" key="1">
    <source>
        <dbReference type="SAM" id="MobiDB-lite"/>
    </source>
</evidence>
<sequence>MGAAVFLVLYLRDNDEEPTEVEQHPTTIVELSSAITTTEEEEEESAETATVEPQREYSSYRSANTVTTEGFAANVFAAFREAYAETGSTQQSMIVYSPTTKLDYRMTCSGEVMVTCRGGKNAVVEIW</sequence>
<evidence type="ECO:0000313" key="3">
    <source>
        <dbReference type="Proteomes" id="UP001359781"/>
    </source>
</evidence>
<feature type="region of interest" description="Disordered" evidence="1">
    <location>
        <begin position="36"/>
        <end position="60"/>
    </location>
</feature>
<gene>
    <name evidence="2" type="ORF">V5S96_02650</name>
</gene>
<accession>A0ABU8NZ30</accession>
<proteinExistence type="predicted"/>
<dbReference type="EMBL" id="JBAHVJ010000003">
    <property type="protein sequence ID" value="MEJ4099262.1"/>
    <property type="molecule type" value="Genomic_DNA"/>
</dbReference>
<dbReference type="Proteomes" id="UP001359781">
    <property type="component" value="Unassembled WGS sequence"/>
</dbReference>
<evidence type="ECO:0000313" key="2">
    <source>
        <dbReference type="EMBL" id="MEJ4099262.1"/>
    </source>
</evidence>
<organism evidence="2 3">
    <name type="scientific">Corynebacterium mastitidis</name>
    <dbReference type="NCBI Taxonomy" id="161890"/>
    <lineage>
        <taxon>Bacteria</taxon>
        <taxon>Bacillati</taxon>
        <taxon>Actinomycetota</taxon>
        <taxon>Actinomycetes</taxon>
        <taxon>Mycobacteriales</taxon>
        <taxon>Corynebacteriaceae</taxon>
        <taxon>Corynebacterium</taxon>
    </lineage>
</organism>
<name>A0ABU8NZ30_9CORY</name>
<protein>
    <submittedName>
        <fullName evidence="2">Uncharacterized protein</fullName>
    </submittedName>
</protein>
<keyword evidence="3" id="KW-1185">Reference proteome</keyword>